<evidence type="ECO:0000313" key="2">
    <source>
        <dbReference type="Proteomes" id="UP001374952"/>
    </source>
</evidence>
<proteinExistence type="predicted"/>
<sequence>MKKLALASAIAGVFSLSAVAEQQNETTKTSVEQITVVGSATNLTVSAEEIEQYQANDLADIFRYSPSVSVGGSVGVAQKIYIRGVEDSLLNITVDGAQQTSTLFHHIGRVTIDADLLQQIDVQAGAGEATSGPGAIGGSIRFKTKNAQDLLQEDEQFGGRVKASYFSNDGTRFSGSAYGKLSDTWGVLGYFSTVERNNMEDGDGDTIYGTAADQDMLFIKASGELANNHYLSLSVEQRDEEGEFSARPNWAVQEGGALYPSEAQRDTYVANYTFSHSQLLHLELSAYKTESSFEGGRFAWLADIDTYGFDIRNTSIIDEHKFIYGVDYRDDEVSSGPASGAKENAEQGSVLGVYAQGYSDITPQLLLSYGVRYDSYKFQQHILLDEYYGTPITESASSLDDSEVSFNVGLAYDINEAWTFGLGYAEAARGKQIGDGFTLDGYLYDGSDAPVVSESLVPETVTNIEASISYSSENLSAKASIYNSALDDVIFEGYEGNSVYNNIGTLNTKGVEFDLAYRVQAFDFFLGFSATDTELEPRDGIYSVNYDAIDINGYEFVGLGNSRGNTWVAGVDYTINTDAKVGLSVTNVESLDLDTLHQAVDLGWTDSIYILNKPSYTTVDIYSQWHVTSELLLNVAITNLFDSLYIDHSSVGDYSEVFPTVVGPYEAGRDIRLSVSYQF</sequence>
<organism evidence="1 2">
    <name type="scientific">Pseudoalteromonas undina</name>
    <dbReference type="NCBI Taxonomy" id="43660"/>
    <lineage>
        <taxon>Bacteria</taxon>
        <taxon>Pseudomonadati</taxon>
        <taxon>Pseudomonadota</taxon>
        <taxon>Gammaproteobacteria</taxon>
        <taxon>Alteromonadales</taxon>
        <taxon>Pseudoalteromonadaceae</taxon>
        <taxon>Pseudoalteromonas</taxon>
    </lineage>
</organism>
<protein>
    <submittedName>
        <fullName evidence="1">TonB-dependent receptor</fullName>
    </submittedName>
</protein>
<evidence type="ECO:0000313" key="1">
    <source>
        <dbReference type="EMBL" id="MEL0606036.1"/>
    </source>
</evidence>
<name>A0ACC6R8B9_9GAMM</name>
<reference evidence="1" key="1">
    <citation type="submission" date="2024-02" db="EMBL/GenBank/DDBJ databases">
        <title>Bacteria isolated from the canopy kelp, Nereocystis luetkeana.</title>
        <authorList>
            <person name="Pfister C.A."/>
            <person name="Younker I.T."/>
            <person name="Light S.H."/>
        </authorList>
    </citation>
    <scope>NUCLEOTIDE SEQUENCE</scope>
    <source>
        <strain evidence="1">TN.2.01</strain>
    </source>
</reference>
<keyword evidence="1" id="KW-0675">Receptor</keyword>
<dbReference type="Proteomes" id="UP001374952">
    <property type="component" value="Unassembled WGS sequence"/>
</dbReference>
<keyword evidence="2" id="KW-1185">Reference proteome</keyword>
<dbReference type="EMBL" id="JBAKAX010000026">
    <property type="protein sequence ID" value="MEL0606036.1"/>
    <property type="molecule type" value="Genomic_DNA"/>
</dbReference>
<comment type="caution">
    <text evidence="1">The sequence shown here is derived from an EMBL/GenBank/DDBJ whole genome shotgun (WGS) entry which is preliminary data.</text>
</comment>
<accession>A0ACC6R8B9</accession>
<gene>
    <name evidence="1" type="ORF">V6250_17830</name>
</gene>